<dbReference type="VEuPathDB" id="ToxoDB:ETH_00014465"/>
<evidence type="ECO:0000256" key="1">
    <source>
        <dbReference type="SAM" id="MobiDB-lite"/>
    </source>
</evidence>
<organism evidence="4 5">
    <name type="scientific">Eimeria tenella</name>
    <name type="common">Coccidian parasite</name>
    <dbReference type="NCBI Taxonomy" id="5802"/>
    <lineage>
        <taxon>Eukaryota</taxon>
        <taxon>Sar</taxon>
        <taxon>Alveolata</taxon>
        <taxon>Apicomplexa</taxon>
        <taxon>Conoidasida</taxon>
        <taxon>Coccidia</taxon>
        <taxon>Eucoccidiorida</taxon>
        <taxon>Eimeriorina</taxon>
        <taxon>Eimeriidae</taxon>
        <taxon>Eimeria</taxon>
    </lineage>
</organism>
<dbReference type="Proteomes" id="UP000030747">
    <property type="component" value="Unassembled WGS sequence"/>
</dbReference>
<reference evidence="4" key="2">
    <citation type="submission" date="2013-10" db="EMBL/GenBank/DDBJ databases">
        <authorList>
            <person name="Aslett M."/>
        </authorList>
    </citation>
    <scope>NUCLEOTIDE SEQUENCE [LARGE SCALE GENOMIC DNA]</scope>
    <source>
        <strain evidence="4">Houghton</strain>
    </source>
</reference>
<dbReference type="SMART" id="SM00271">
    <property type="entry name" value="DnaJ"/>
    <property type="match status" value="1"/>
</dbReference>
<dbReference type="GO" id="GO:0042026">
    <property type="term" value="P:protein refolding"/>
    <property type="evidence" value="ECO:0007669"/>
    <property type="project" value="TreeGrafter"/>
</dbReference>
<dbReference type="CDD" id="cd06257">
    <property type="entry name" value="DnaJ"/>
    <property type="match status" value="1"/>
</dbReference>
<evidence type="ECO:0000313" key="5">
    <source>
        <dbReference type="Proteomes" id="UP000030747"/>
    </source>
</evidence>
<keyword evidence="2" id="KW-1133">Transmembrane helix</keyword>
<feature type="domain" description="J" evidence="3">
    <location>
        <begin position="36"/>
        <end position="114"/>
    </location>
</feature>
<keyword evidence="2" id="KW-0812">Transmembrane</keyword>
<dbReference type="AlphaFoldDB" id="U6L0W2"/>
<dbReference type="InterPro" id="IPR036869">
    <property type="entry name" value="J_dom_sf"/>
</dbReference>
<dbReference type="GO" id="GO:0005737">
    <property type="term" value="C:cytoplasm"/>
    <property type="evidence" value="ECO:0007669"/>
    <property type="project" value="TreeGrafter"/>
</dbReference>
<dbReference type="VEuPathDB" id="ToxoDB:ETH2_0518800"/>
<sequence length="310" mass="34827">MRRMFPFSISSSFRPSPSSVRLHSALRTSGRSAHSCPFKVLGLSPTASADELRSRYIELAKQLHPDAAAPGAAAATDASRKFIELRKTYERALQQLQRQQQQRQVTPQSCDSMGSSVEPSSHPWQWRRGSPTASAAYPYNTELSKAVSRKRHEWEEMQRERELFWRTRSQQRNEKGDDAPYLRDIKALFNRRLSEEEQNEKHQRKNSSAAADSTEGECAAAAAAAVAAREEQLLRSELTAFGLDDKYIDPATIWFPKRKKAAKAHAWVSRPEKKFSTKAVVAVVWLLVVLGAAATVFLSVDLKKEPATSK</sequence>
<dbReference type="PROSITE" id="PS50076">
    <property type="entry name" value="DNAJ_2"/>
    <property type="match status" value="1"/>
</dbReference>
<dbReference type="RefSeq" id="XP_013232979.1">
    <property type="nucleotide sequence ID" value="XM_013377525.1"/>
</dbReference>
<gene>
    <name evidence="4" type="ORF">ETH_00014465</name>
</gene>
<dbReference type="OrthoDB" id="348913at2759"/>
<proteinExistence type="predicted"/>
<evidence type="ECO:0000256" key="2">
    <source>
        <dbReference type="SAM" id="Phobius"/>
    </source>
</evidence>
<dbReference type="GeneID" id="25252050"/>
<dbReference type="PANTHER" id="PTHR43096:SF58">
    <property type="entry name" value="CHAPERONE DNAJ-DOMAIN SUPERFAMILY PROTEIN"/>
    <property type="match status" value="1"/>
</dbReference>
<protein>
    <recommendedName>
        <fullName evidence="3">J domain-containing protein</fullName>
    </recommendedName>
</protein>
<dbReference type="Pfam" id="PF00226">
    <property type="entry name" value="DnaJ"/>
    <property type="match status" value="1"/>
</dbReference>
<dbReference type="SUPFAM" id="SSF46565">
    <property type="entry name" value="Chaperone J-domain"/>
    <property type="match status" value="1"/>
</dbReference>
<dbReference type="InterPro" id="IPR001623">
    <property type="entry name" value="DnaJ_domain"/>
</dbReference>
<reference evidence="4" key="1">
    <citation type="submission" date="2013-10" db="EMBL/GenBank/DDBJ databases">
        <title>Genomic analysis of the causative agents of coccidiosis in chickens.</title>
        <authorList>
            <person name="Reid A.J."/>
            <person name="Blake D."/>
            <person name="Billington K."/>
            <person name="Browne H."/>
            <person name="Dunn M."/>
            <person name="Hung S."/>
            <person name="Kawahara F."/>
            <person name="Miranda-Saavedra D."/>
            <person name="Mourier T."/>
            <person name="Nagra H."/>
            <person name="Otto T.D."/>
            <person name="Rawlings N."/>
            <person name="Sanchez A."/>
            <person name="Sanders M."/>
            <person name="Subramaniam C."/>
            <person name="Tay Y."/>
            <person name="Dear P."/>
            <person name="Doerig C."/>
            <person name="Gruber A."/>
            <person name="Parkinson J."/>
            <person name="Shirley M."/>
            <person name="Wan K.L."/>
            <person name="Berriman M."/>
            <person name="Tomley F."/>
            <person name="Pain A."/>
        </authorList>
    </citation>
    <scope>NUCLEOTIDE SEQUENCE [LARGE SCALE GENOMIC DNA]</scope>
    <source>
        <strain evidence="4">Houghton</strain>
    </source>
</reference>
<keyword evidence="2" id="KW-0472">Membrane</keyword>
<dbReference type="PRINTS" id="PR00625">
    <property type="entry name" value="JDOMAIN"/>
</dbReference>
<feature type="compositionally biased region" description="Polar residues" evidence="1">
    <location>
        <begin position="105"/>
        <end position="123"/>
    </location>
</feature>
<dbReference type="GO" id="GO:0051082">
    <property type="term" value="F:unfolded protein binding"/>
    <property type="evidence" value="ECO:0007669"/>
    <property type="project" value="TreeGrafter"/>
</dbReference>
<feature type="region of interest" description="Disordered" evidence="1">
    <location>
        <begin position="98"/>
        <end position="126"/>
    </location>
</feature>
<name>U6L0W2_EIMTE</name>
<dbReference type="PANTHER" id="PTHR43096">
    <property type="entry name" value="DNAJ HOMOLOG 1, MITOCHONDRIAL-RELATED"/>
    <property type="match status" value="1"/>
</dbReference>
<feature type="transmembrane region" description="Helical" evidence="2">
    <location>
        <begin position="279"/>
        <end position="300"/>
    </location>
</feature>
<keyword evidence="5" id="KW-1185">Reference proteome</keyword>
<dbReference type="EMBL" id="HG675701">
    <property type="protein sequence ID" value="CDJ42229.1"/>
    <property type="molecule type" value="Genomic_DNA"/>
</dbReference>
<evidence type="ECO:0000259" key="3">
    <source>
        <dbReference type="PROSITE" id="PS50076"/>
    </source>
</evidence>
<dbReference type="Gene3D" id="1.10.287.110">
    <property type="entry name" value="DnaJ domain"/>
    <property type="match status" value="1"/>
</dbReference>
<accession>U6L0W2</accession>
<feature type="region of interest" description="Disordered" evidence="1">
    <location>
        <begin position="194"/>
        <end position="214"/>
    </location>
</feature>
<evidence type="ECO:0000313" key="4">
    <source>
        <dbReference type="EMBL" id="CDJ42229.1"/>
    </source>
</evidence>